<feature type="region of interest" description="Disordered" evidence="1">
    <location>
        <begin position="194"/>
        <end position="230"/>
    </location>
</feature>
<dbReference type="RefSeq" id="XP_038792153.1">
    <property type="nucleotide sequence ID" value="XM_038926297.1"/>
</dbReference>
<name>A0A8H7BEP7_9PLEO</name>
<feature type="compositionally biased region" description="Basic and acidic residues" evidence="1">
    <location>
        <begin position="931"/>
        <end position="942"/>
    </location>
</feature>
<feature type="region of interest" description="Disordered" evidence="1">
    <location>
        <begin position="93"/>
        <end position="117"/>
    </location>
</feature>
<feature type="signal peptide" evidence="2">
    <location>
        <begin position="1"/>
        <end position="20"/>
    </location>
</feature>
<feature type="region of interest" description="Disordered" evidence="1">
    <location>
        <begin position="146"/>
        <end position="167"/>
    </location>
</feature>
<feature type="compositionally biased region" description="Polar residues" evidence="1">
    <location>
        <begin position="1293"/>
        <end position="1305"/>
    </location>
</feature>
<dbReference type="Proteomes" id="UP000596902">
    <property type="component" value="Unassembled WGS sequence"/>
</dbReference>
<feature type="compositionally biased region" description="Polar residues" evidence="1">
    <location>
        <begin position="1232"/>
        <end position="1246"/>
    </location>
</feature>
<feature type="region of interest" description="Disordered" evidence="1">
    <location>
        <begin position="1174"/>
        <end position="1305"/>
    </location>
</feature>
<comment type="caution">
    <text evidence="3">The sequence shown here is derived from an EMBL/GenBank/DDBJ whole genome shotgun (WGS) entry which is preliminary data.</text>
</comment>
<evidence type="ECO:0000313" key="3">
    <source>
        <dbReference type="EMBL" id="KAF7682274.1"/>
    </source>
</evidence>
<keyword evidence="2" id="KW-0732">Signal</keyword>
<evidence type="ECO:0000256" key="1">
    <source>
        <dbReference type="SAM" id="MobiDB-lite"/>
    </source>
</evidence>
<feature type="compositionally biased region" description="Polar residues" evidence="1">
    <location>
        <begin position="387"/>
        <end position="405"/>
    </location>
</feature>
<sequence length="1305" mass="140695">RHGSIMSLAMFMILFVVAAAGNGGPRAIMRTCVGVLGTVGQGPLQIEDTSSRLHCQGARRCLLPSPDAMARSNLFANNYQGIMNRWLNRKKDGSEDVAAAKKTKKGKKGQEEPKPEFDLSAALPKADDFRTSLIMPGLSTRFSMLKEQDDPDSKIGKASDDSVLQPKRQSRLHEFGFVPGGLSDIAEVSSLNGSIRPPFANERTNSFDSSRDDDGSGSMMSRARPGEGNVLFGGRQKIYMISNSNTKGTGRTLYDDDVNMSTYQRLRQEEKERLRLQAEENEGQHSEPSSPTELSRKRETSSSTNSGTVNTRTSTAATSIASQGTSSVTASSPAFPPAGAPMTSPDLSKSTTKRRLYDQGLDQQIQEQQSSAMNRLNSIQRARAPTGRSTPPISIAQARSATNLSDRFARGPGFRSDSPNSLQYPGVSRNNSSGASSPVLARPQSPALASPVISDSEEAHTLNAALQPNDRGKATAMGTFNKPKAAFSEEQYAERLRHMQQDREGRSTPTNKVEKSPPRKPTLRERAEQQRRKRAESDAKERSSSESTAEPSQAPSAFSRFQAAASQMRTAGPATPSSPPTQRLPEVPRQRSDSNKATFFSSPDSSDAEEEAPKPTVPHPMEPTRRFDNLPVATGPAPSIFEHPALRSRATSEEEVPRTGPASYSPALTQEASPRPDETVKVDDTEVDSPTLGPDNGGLSGMIRQHLRNMSNVSSNYGEPGPPMMSPPMGLAIQSQEFGLQRRQPGSESVTPAPSTYSHSNPWDLDDIDNPYRDESGKMNSEDSISGRDATPLVMSATEPNPAAPWDLTPRRTHERIASNETEADHEAFQRDLAQRQRLIQENLRARAEGRSTSPAPGGPSGGLKTALNMLRAKSSRESFATVDVSNKSVRKLALGGTSANVSSTSLVGLQGDVPPLRPKQSRVLQQSEQDAQRELEHRQRSATESSRTGRPTGRSPQASTRSSTRERSSSGTSSGRSRSRPRPDQYRDDLDQAMTEGSRGAYPPNTMPSLPGYVAHPTPPLPAERPSLDSQGRMRSRSNSKTAAANYFESKHLHPIQTNTGSSQNSRLPPPQGKFSPGIPISPRPSPGGFNNGSANAFSHPTSPVPPFSANHTPPVSNPTTPSTTAFNPSTVQPLTKTGVLRKKSIAKSEISEPVFLSTTSSIDTINLPAGASLKNGMENDAPPVPPINPMRRRFGFGRGENQSPTGPSPYDPAVQPGMEAPRAPYGEPLRTNSSDGLMNQSQQPKGKLRKASSEGRSLRGNAQSQFGPSPAMPQNGFTMRNNSPPRPTNGPAVSQQSMEGGMF</sequence>
<keyword evidence="4" id="KW-1185">Reference proteome</keyword>
<organism evidence="3 4">
    <name type="scientific">Alternaria burnsii</name>
    <dbReference type="NCBI Taxonomy" id="1187904"/>
    <lineage>
        <taxon>Eukaryota</taxon>
        <taxon>Fungi</taxon>
        <taxon>Dikarya</taxon>
        <taxon>Ascomycota</taxon>
        <taxon>Pezizomycotina</taxon>
        <taxon>Dothideomycetes</taxon>
        <taxon>Pleosporomycetidae</taxon>
        <taxon>Pleosporales</taxon>
        <taxon>Pleosporineae</taxon>
        <taxon>Pleosporaceae</taxon>
        <taxon>Alternaria</taxon>
        <taxon>Alternaria sect. Alternaria</taxon>
    </lineage>
</organism>
<gene>
    <name evidence="3" type="ORF">GT037_001250</name>
</gene>
<feature type="compositionally biased region" description="Low complexity" evidence="1">
    <location>
        <begin position="359"/>
        <end position="369"/>
    </location>
</feature>
<feature type="compositionally biased region" description="Polar residues" evidence="1">
    <location>
        <begin position="898"/>
        <end position="908"/>
    </location>
</feature>
<feature type="compositionally biased region" description="Basic and acidic residues" evidence="1">
    <location>
        <begin position="809"/>
        <end position="835"/>
    </location>
</feature>
<feature type="chain" id="PRO_5034509015" evidence="2">
    <location>
        <begin position="21"/>
        <end position="1305"/>
    </location>
</feature>
<feature type="compositionally biased region" description="Polar residues" evidence="1">
    <location>
        <begin position="736"/>
        <end position="761"/>
    </location>
</feature>
<feature type="compositionally biased region" description="Polar residues" evidence="1">
    <location>
        <begin position="370"/>
        <end position="380"/>
    </location>
</feature>
<proteinExistence type="predicted"/>
<accession>A0A8H7BEP7</accession>
<feature type="compositionally biased region" description="Low complexity" evidence="1">
    <location>
        <begin position="552"/>
        <end position="575"/>
    </location>
</feature>
<feature type="compositionally biased region" description="Basic and acidic residues" evidence="1">
    <location>
        <begin position="982"/>
        <end position="991"/>
    </location>
</feature>
<feature type="compositionally biased region" description="Polar residues" evidence="1">
    <location>
        <begin position="1093"/>
        <end position="1103"/>
    </location>
</feature>
<feature type="non-terminal residue" evidence="3">
    <location>
        <position position="1"/>
    </location>
</feature>
<feature type="compositionally biased region" description="Basic and acidic residues" evidence="1">
    <location>
        <begin position="770"/>
        <end position="781"/>
    </location>
</feature>
<feature type="compositionally biased region" description="Basic and acidic residues" evidence="1">
    <location>
        <begin position="108"/>
        <end position="117"/>
    </location>
</feature>
<dbReference type="GeneID" id="62199475"/>
<feature type="compositionally biased region" description="Polar residues" evidence="1">
    <location>
        <begin position="943"/>
        <end position="959"/>
    </location>
</feature>
<reference evidence="3" key="2">
    <citation type="submission" date="2020-08" db="EMBL/GenBank/DDBJ databases">
        <title>Draft Genome Sequence of Cumin Blight Pathogen Alternaria burnsii.</title>
        <authorList>
            <person name="Feng Z."/>
        </authorList>
    </citation>
    <scope>NUCLEOTIDE SEQUENCE</scope>
    <source>
        <strain evidence="3">CBS107.38</strain>
    </source>
</reference>
<reference evidence="3" key="1">
    <citation type="submission" date="2020-01" db="EMBL/GenBank/DDBJ databases">
        <authorList>
            <person name="Feng Z.H.Z."/>
        </authorList>
    </citation>
    <scope>NUCLEOTIDE SEQUENCE</scope>
    <source>
        <strain evidence="3">CBS107.38</strain>
    </source>
</reference>
<feature type="compositionally biased region" description="Low complexity" evidence="1">
    <location>
        <begin position="301"/>
        <end position="333"/>
    </location>
</feature>
<evidence type="ECO:0000313" key="4">
    <source>
        <dbReference type="Proteomes" id="UP000596902"/>
    </source>
</evidence>
<protein>
    <submittedName>
        <fullName evidence="3">Uncharacterized protein</fullName>
    </submittedName>
</protein>
<feature type="compositionally biased region" description="Basic and acidic residues" evidence="1">
    <location>
        <begin position="146"/>
        <end position="160"/>
    </location>
</feature>
<feature type="region of interest" description="Disordered" evidence="1">
    <location>
        <begin position="277"/>
        <end position="702"/>
    </location>
</feature>
<feature type="region of interest" description="Disordered" evidence="1">
    <location>
        <begin position="896"/>
        <end position="1043"/>
    </location>
</feature>
<evidence type="ECO:0000256" key="2">
    <source>
        <dbReference type="SAM" id="SignalP"/>
    </source>
</evidence>
<feature type="compositionally biased region" description="Low complexity" evidence="1">
    <location>
        <begin position="1114"/>
        <end position="1126"/>
    </location>
</feature>
<dbReference type="EMBL" id="JAAABM010000001">
    <property type="protein sequence ID" value="KAF7682274.1"/>
    <property type="molecule type" value="Genomic_DNA"/>
</dbReference>
<feature type="compositionally biased region" description="Polar residues" evidence="1">
    <location>
        <begin position="417"/>
        <end position="436"/>
    </location>
</feature>
<feature type="compositionally biased region" description="Polar residues" evidence="1">
    <location>
        <begin position="1057"/>
        <end position="1068"/>
    </location>
</feature>
<feature type="region of interest" description="Disordered" evidence="1">
    <location>
        <begin position="1056"/>
        <end position="1134"/>
    </location>
</feature>
<feature type="compositionally biased region" description="Basic and acidic residues" evidence="1">
    <location>
        <begin position="674"/>
        <end position="684"/>
    </location>
</feature>
<feature type="region of interest" description="Disordered" evidence="1">
    <location>
        <begin position="736"/>
        <end position="866"/>
    </location>
</feature>
<feature type="compositionally biased region" description="Basic and acidic residues" evidence="1">
    <location>
        <begin position="492"/>
        <end position="544"/>
    </location>
</feature>